<dbReference type="Gene3D" id="3.40.250.10">
    <property type="entry name" value="Rhodanese-like domain"/>
    <property type="match status" value="1"/>
</dbReference>
<reference evidence="2" key="1">
    <citation type="submission" date="2016-04" db="EMBL/GenBank/DDBJ databases">
        <authorList>
            <person name="Evans L.H."/>
            <person name="Alamgir A."/>
            <person name="Owens N."/>
            <person name="Weber N.D."/>
            <person name="Virtaneva K."/>
            <person name="Barbian K."/>
            <person name="Babar A."/>
            <person name="Rosenke K."/>
        </authorList>
    </citation>
    <scope>NUCLEOTIDE SEQUENCE</scope>
    <source>
        <strain evidence="2">86</strain>
    </source>
</reference>
<evidence type="ECO:0000313" key="2">
    <source>
        <dbReference type="EMBL" id="SBW06458.1"/>
    </source>
</evidence>
<dbReference type="PANTHER" id="PTHR43031:SF1">
    <property type="entry name" value="PYRIDINE NUCLEOTIDE-DISULPHIDE OXIDOREDUCTASE"/>
    <property type="match status" value="1"/>
</dbReference>
<keyword evidence="2" id="KW-0808">Transferase</keyword>
<dbReference type="SMART" id="SM00450">
    <property type="entry name" value="RHOD"/>
    <property type="match status" value="1"/>
</dbReference>
<evidence type="ECO:0000259" key="1">
    <source>
        <dbReference type="PROSITE" id="PS50206"/>
    </source>
</evidence>
<dbReference type="EMBL" id="FLUN01000001">
    <property type="protein sequence ID" value="SBW06458.1"/>
    <property type="molecule type" value="Genomic_DNA"/>
</dbReference>
<dbReference type="PROSITE" id="PS00380">
    <property type="entry name" value="RHODANESE_1"/>
    <property type="match status" value="1"/>
</dbReference>
<dbReference type="SUPFAM" id="SSF52821">
    <property type="entry name" value="Rhodanese/Cell cycle control phosphatase"/>
    <property type="match status" value="1"/>
</dbReference>
<protein>
    <submittedName>
        <fullName evidence="2">Sulfurtransferase</fullName>
    </submittedName>
</protein>
<gene>
    <name evidence="2" type="ORF">KL86CLO1_12165</name>
</gene>
<dbReference type="AlphaFoldDB" id="A0A212K4C2"/>
<dbReference type="InterPro" id="IPR050229">
    <property type="entry name" value="GlpE_sulfurtransferase"/>
</dbReference>
<proteinExistence type="predicted"/>
<dbReference type="InterPro" id="IPR001763">
    <property type="entry name" value="Rhodanese-like_dom"/>
</dbReference>
<dbReference type="GO" id="GO:0004792">
    <property type="term" value="F:thiosulfate-cyanide sulfurtransferase activity"/>
    <property type="evidence" value="ECO:0007669"/>
    <property type="project" value="InterPro"/>
</dbReference>
<accession>A0A212K4C2</accession>
<dbReference type="InterPro" id="IPR001307">
    <property type="entry name" value="Thiosulphate_STrfase_CS"/>
</dbReference>
<dbReference type="InterPro" id="IPR036873">
    <property type="entry name" value="Rhodanese-like_dom_sf"/>
</dbReference>
<name>A0A212K4C2_9FIRM</name>
<feature type="domain" description="Rhodanese" evidence="1">
    <location>
        <begin position="55"/>
        <end position="141"/>
    </location>
</feature>
<dbReference type="PANTHER" id="PTHR43031">
    <property type="entry name" value="FAD-DEPENDENT OXIDOREDUCTASE"/>
    <property type="match status" value="1"/>
</dbReference>
<dbReference type="Pfam" id="PF00581">
    <property type="entry name" value="Rhodanese"/>
    <property type="match status" value="1"/>
</dbReference>
<sequence>MGAVVRPLPVPFTIRKERNVKIALSALLFSLLLLVGCTQSAEYQKISAEEASKMMTEEVIILDVRTQGEYDEGHIPGAVLLPDSEVAQRAEEILPNKGQTILVYCRSGRRSALAAEALAKLGYTDVYDFGGIIDWPGEITTE</sequence>
<dbReference type="CDD" id="cd00158">
    <property type="entry name" value="RHOD"/>
    <property type="match status" value="1"/>
</dbReference>
<organism evidence="2">
    <name type="scientific">uncultured Eubacteriales bacterium</name>
    <dbReference type="NCBI Taxonomy" id="172733"/>
    <lineage>
        <taxon>Bacteria</taxon>
        <taxon>Bacillati</taxon>
        <taxon>Bacillota</taxon>
        <taxon>Clostridia</taxon>
        <taxon>Eubacteriales</taxon>
        <taxon>environmental samples</taxon>
    </lineage>
</organism>
<dbReference type="PROSITE" id="PS50206">
    <property type="entry name" value="RHODANESE_3"/>
    <property type="match status" value="1"/>
</dbReference>